<comment type="catalytic activity">
    <reaction evidence="10 11">
        <text>nicotinate beta-D-ribonucleotide + ATP + H(+) = deamido-NAD(+) + diphosphate</text>
        <dbReference type="Rhea" id="RHEA:22860"/>
        <dbReference type="ChEBI" id="CHEBI:15378"/>
        <dbReference type="ChEBI" id="CHEBI:30616"/>
        <dbReference type="ChEBI" id="CHEBI:33019"/>
        <dbReference type="ChEBI" id="CHEBI:57502"/>
        <dbReference type="ChEBI" id="CHEBI:58437"/>
        <dbReference type="EC" id="2.7.7.18"/>
    </reaction>
</comment>
<keyword evidence="4 11" id="KW-0662">Pyridine nucleotide biosynthesis</keyword>
<feature type="domain" description="Cytidyltransferase-like" evidence="12">
    <location>
        <begin position="10"/>
        <end position="179"/>
    </location>
</feature>
<dbReference type="NCBIfam" id="TIGR00482">
    <property type="entry name" value="nicotinate (nicotinamide) nucleotide adenylyltransferase"/>
    <property type="match status" value="1"/>
</dbReference>
<keyword evidence="7 11" id="KW-0547">Nucleotide-binding</keyword>
<evidence type="ECO:0000256" key="11">
    <source>
        <dbReference type="HAMAP-Rule" id="MF_00244"/>
    </source>
</evidence>
<dbReference type="NCBIfam" id="TIGR00125">
    <property type="entry name" value="cyt_tran_rel"/>
    <property type="match status" value="1"/>
</dbReference>
<evidence type="ECO:0000256" key="9">
    <source>
        <dbReference type="ARBA" id="ARBA00023027"/>
    </source>
</evidence>
<reference evidence="14" key="1">
    <citation type="submission" date="2019-10" db="EMBL/GenBank/DDBJ databases">
        <title>Lacipirellula parvula gen. nov., sp. nov., representing a lineage of planctomycetes widespread in freshwater anoxic habitats, and description of the family Lacipirellulaceae.</title>
        <authorList>
            <person name="Dedysh S.N."/>
            <person name="Kulichevskaya I.S."/>
            <person name="Beletsky A.V."/>
            <person name="Rakitin A.L."/>
            <person name="Mardanov A.V."/>
            <person name="Ivanova A.A."/>
            <person name="Saltykova V.X."/>
            <person name="Rijpstra W.I.C."/>
            <person name="Sinninghe Damste J.S."/>
            <person name="Ravin N.V."/>
        </authorList>
    </citation>
    <scope>NUCLEOTIDE SEQUENCE [LARGE SCALE GENOMIC DNA]</scope>
    <source>
        <strain evidence="14">PX69</strain>
    </source>
</reference>
<dbReference type="EMBL" id="AP021861">
    <property type="protein sequence ID" value="BBO30760.1"/>
    <property type="molecule type" value="Genomic_DNA"/>
</dbReference>
<dbReference type="GO" id="GO:0004515">
    <property type="term" value="F:nicotinate-nucleotide adenylyltransferase activity"/>
    <property type="evidence" value="ECO:0007669"/>
    <property type="project" value="UniProtKB-UniRule"/>
</dbReference>
<dbReference type="CDD" id="cd02165">
    <property type="entry name" value="NMNAT"/>
    <property type="match status" value="1"/>
</dbReference>
<organism evidence="13 14">
    <name type="scientific">Lacipirellula parvula</name>
    <dbReference type="NCBI Taxonomy" id="2650471"/>
    <lineage>
        <taxon>Bacteria</taxon>
        <taxon>Pseudomonadati</taxon>
        <taxon>Planctomycetota</taxon>
        <taxon>Planctomycetia</taxon>
        <taxon>Pirellulales</taxon>
        <taxon>Lacipirellulaceae</taxon>
        <taxon>Lacipirellula</taxon>
    </lineage>
</organism>
<evidence type="ECO:0000256" key="6">
    <source>
        <dbReference type="ARBA" id="ARBA00022695"/>
    </source>
</evidence>
<dbReference type="InterPro" id="IPR005248">
    <property type="entry name" value="NadD/NMNAT"/>
</dbReference>
<dbReference type="SUPFAM" id="SSF52374">
    <property type="entry name" value="Nucleotidylyl transferase"/>
    <property type="match status" value="1"/>
</dbReference>
<evidence type="ECO:0000256" key="1">
    <source>
        <dbReference type="ARBA" id="ARBA00002324"/>
    </source>
</evidence>
<keyword evidence="9 11" id="KW-0520">NAD</keyword>
<evidence type="ECO:0000313" key="13">
    <source>
        <dbReference type="EMBL" id="BBO30760.1"/>
    </source>
</evidence>
<dbReference type="AlphaFoldDB" id="A0A5K7X2R6"/>
<dbReference type="UniPathway" id="UPA00253">
    <property type="reaction ID" value="UER00332"/>
</dbReference>
<keyword evidence="5 11" id="KW-0808">Transferase</keyword>
<evidence type="ECO:0000256" key="8">
    <source>
        <dbReference type="ARBA" id="ARBA00022840"/>
    </source>
</evidence>
<dbReference type="PANTHER" id="PTHR39321">
    <property type="entry name" value="NICOTINATE-NUCLEOTIDE ADENYLYLTRANSFERASE-RELATED"/>
    <property type="match status" value="1"/>
</dbReference>
<evidence type="ECO:0000313" key="14">
    <source>
        <dbReference type="Proteomes" id="UP000326837"/>
    </source>
</evidence>
<keyword evidence="6 11" id="KW-0548">Nucleotidyltransferase</keyword>
<dbReference type="RefSeq" id="WP_152097040.1">
    <property type="nucleotide sequence ID" value="NZ_AP021861.1"/>
</dbReference>
<evidence type="ECO:0000259" key="12">
    <source>
        <dbReference type="Pfam" id="PF01467"/>
    </source>
</evidence>
<proteinExistence type="inferred from homology"/>
<evidence type="ECO:0000256" key="10">
    <source>
        <dbReference type="ARBA" id="ARBA00048721"/>
    </source>
</evidence>
<dbReference type="EC" id="2.7.7.18" evidence="11"/>
<dbReference type="Pfam" id="PF01467">
    <property type="entry name" value="CTP_transf_like"/>
    <property type="match status" value="1"/>
</dbReference>
<dbReference type="KEGG" id="lpav:PLANPX_0372"/>
<dbReference type="Proteomes" id="UP000326837">
    <property type="component" value="Chromosome"/>
</dbReference>
<dbReference type="HAMAP" id="MF_00244">
    <property type="entry name" value="NaMN_adenylyltr"/>
    <property type="match status" value="1"/>
</dbReference>
<dbReference type="GO" id="GO:0005524">
    <property type="term" value="F:ATP binding"/>
    <property type="evidence" value="ECO:0007669"/>
    <property type="project" value="UniProtKB-KW"/>
</dbReference>
<dbReference type="Gene3D" id="3.40.50.620">
    <property type="entry name" value="HUPs"/>
    <property type="match status" value="1"/>
</dbReference>
<keyword evidence="14" id="KW-1185">Reference proteome</keyword>
<dbReference type="InterPro" id="IPR014729">
    <property type="entry name" value="Rossmann-like_a/b/a_fold"/>
</dbReference>
<dbReference type="PANTHER" id="PTHR39321:SF3">
    <property type="entry name" value="PHOSPHOPANTETHEINE ADENYLYLTRANSFERASE"/>
    <property type="match status" value="1"/>
</dbReference>
<dbReference type="InterPro" id="IPR004821">
    <property type="entry name" value="Cyt_trans-like"/>
</dbReference>
<dbReference type="GO" id="GO:0009435">
    <property type="term" value="P:NAD+ biosynthetic process"/>
    <property type="evidence" value="ECO:0007669"/>
    <property type="project" value="UniProtKB-UniRule"/>
</dbReference>
<comment type="similarity">
    <text evidence="3 11">Belongs to the NadD family.</text>
</comment>
<sequence length="207" mass="22558">MATTPTRIGIFGGSFDPVHRGHLLLAECCWRQAGLDRVVFIPTAQQPLKPRGPVASEADRLAMLRLAISGRPEFGVSTIEIDRGGVSYTVETLRALQQSHPGAELFFLMGADSLADFPTWREPATICELAAPLVVRRAGTPPPNFESLAPLASAERLAAIRAQEVEMPATPISSSAIRRLIAEQGAWQTLVPERVAEYIEERGLYRS</sequence>
<keyword evidence="8 11" id="KW-0067">ATP-binding</keyword>
<comment type="pathway">
    <text evidence="2 11">Cofactor biosynthesis; NAD(+) biosynthesis; deamido-NAD(+) from nicotinate D-ribonucleotide: step 1/1.</text>
</comment>
<evidence type="ECO:0000256" key="4">
    <source>
        <dbReference type="ARBA" id="ARBA00022642"/>
    </source>
</evidence>
<evidence type="ECO:0000256" key="5">
    <source>
        <dbReference type="ARBA" id="ARBA00022679"/>
    </source>
</evidence>
<gene>
    <name evidence="11" type="primary">nadD</name>
    <name evidence="13" type="ORF">PLANPX_0372</name>
</gene>
<evidence type="ECO:0000256" key="3">
    <source>
        <dbReference type="ARBA" id="ARBA00009014"/>
    </source>
</evidence>
<evidence type="ECO:0000256" key="7">
    <source>
        <dbReference type="ARBA" id="ARBA00022741"/>
    </source>
</evidence>
<comment type="function">
    <text evidence="1 11">Catalyzes the reversible adenylation of nicotinate mononucleotide (NaMN) to nicotinic acid adenine dinucleotide (NaAD).</text>
</comment>
<protein>
    <recommendedName>
        <fullName evidence="11">Probable nicotinate-nucleotide adenylyltransferase</fullName>
        <ecNumber evidence="11">2.7.7.18</ecNumber>
    </recommendedName>
    <alternativeName>
        <fullName evidence="11">Deamido-NAD(+) diphosphorylase</fullName>
    </alternativeName>
    <alternativeName>
        <fullName evidence="11">Deamido-NAD(+) pyrophosphorylase</fullName>
    </alternativeName>
    <alternativeName>
        <fullName evidence="11">Nicotinate mononucleotide adenylyltransferase</fullName>
        <shortName evidence="11">NaMN adenylyltransferase</shortName>
    </alternativeName>
</protein>
<accession>A0A5K7X2R6</accession>
<dbReference type="NCBIfam" id="NF000840">
    <property type="entry name" value="PRK00071.1-3"/>
    <property type="match status" value="1"/>
</dbReference>
<evidence type="ECO:0000256" key="2">
    <source>
        <dbReference type="ARBA" id="ARBA00005019"/>
    </source>
</evidence>
<name>A0A5K7X2R6_9BACT</name>